<dbReference type="STRING" id="4529.A0A0E0MWT9"/>
<name>A0A0E0MWT9_ORYRU</name>
<feature type="region of interest" description="Disordered" evidence="1">
    <location>
        <begin position="535"/>
        <end position="573"/>
    </location>
</feature>
<sequence length="814" mass="90246">MRPLHTWPSRTSTPTARPIILHHASAPPWTPLGGWEGRGERERGEREAQTTTTQVASGGGGEASKRNAILRRVTELEDFLPFPFAVAGDATVGTRGAARIGLSFGCGASGGRHLRRMFEWNDDQQQGILVLEEAADDCERASEDDRIISKEAHLAERVLWAFRCYRVRLGCARSHKVGDAIWAEFNENEDHIVPYPKDTEDSALVSVGDQKKNDEETDNIPGLTERSSSGQTEFPVLEKQPASQASEHYSATQLDVESWPDLPSLNATLDRNYSDDNIASTYLDFSSAPSLEKVTGNTTVQLDGETEVFGNDHEEKSNSFLDCDWGNIGDFDDFDRLFSNGDSIFGNEMVADGSNFLSASSDLVDTTVQSIPFPHIPLNKQLSSDHGSSLLINETSGGTTEQESKVVDANAKSGEQAEHKNHLNNEYSGKPNQFPKEGDVQKKSVRSRRRTEERGKSKMSNSTSGFSQNQGQHRPASSHSLAKAPAQPLQTPQYLLLHDNKNMGQLQQANQFIFPDYGYPSYQFPGIPLMSNVQAESHQTKPATTNYRTSIDSPKQSSSAEKSQDIPSRPLMMTPQEKIEKLRRRQQMQALIAIQQQQQQFGQDGSGSDTMVPQAYSPKSKNPDSLGSSVVIDDNANKVFSLELIPTGHEEIQKSSGIPDDPFIEEKIYYQLQDALAKLDTRTRRCIRDSLLRLAHSVSERQITSDRSSANKSNKDDDEVSEDTSKRRSPASEAETNTNPIDRIVAHLLFHKPCSKVSTPAKEEIKSSTPLPTEPDSYRRTWGTIRKSPEWARNDTAAFTGTNELLNINMVSCL</sequence>
<reference evidence="3" key="1">
    <citation type="submission" date="2013-06" db="EMBL/GenBank/DDBJ databases">
        <authorList>
            <person name="Zhao Q."/>
        </authorList>
    </citation>
    <scope>NUCLEOTIDE SEQUENCE</scope>
    <source>
        <strain evidence="3">cv. W1943</strain>
    </source>
</reference>
<dbReference type="Proteomes" id="UP000008022">
    <property type="component" value="Unassembled WGS sequence"/>
</dbReference>
<dbReference type="eggNOG" id="ENOG502QS7P">
    <property type="taxonomic scope" value="Eukaryota"/>
</dbReference>
<feature type="region of interest" description="Disordered" evidence="1">
    <location>
        <begin position="22"/>
        <end position="63"/>
    </location>
</feature>
<dbReference type="InterPro" id="IPR039928">
    <property type="entry name" value="LNK"/>
</dbReference>
<dbReference type="AlphaFoldDB" id="A0A0E0MWT9"/>
<dbReference type="Gramene" id="ORUFI01G18600.1">
    <property type="protein sequence ID" value="ORUFI01G18600.1"/>
    <property type="gene ID" value="ORUFI01G18600"/>
</dbReference>
<dbReference type="GO" id="GO:0007623">
    <property type="term" value="P:circadian rhythm"/>
    <property type="evidence" value="ECO:0007669"/>
    <property type="project" value="InterPro"/>
</dbReference>
<accession>A0A0E0MWT9</accession>
<evidence type="ECO:0008006" key="4">
    <source>
        <dbReference type="Google" id="ProtNLM"/>
    </source>
</evidence>
<feature type="region of interest" description="Disordered" evidence="1">
    <location>
        <begin position="699"/>
        <end position="740"/>
    </location>
</feature>
<proteinExistence type="predicted"/>
<feature type="region of interest" description="Disordered" evidence="1">
    <location>
        <begin position="207"/>
        <end position="252"/>
    </location>
</feature>
<dbReference type="GO" id="GO:0006355">
    <property type="term" value="P:regulation of DNA-templated transcription"/>
    <property type="evidence" value="ECO:0007669"/>
    <property type="project" value="InterPro"/>
</dbReference>
<feature type="region of interest" description="Disordered" evidence="1">
    <location>
        <begin position="595"/>
        <end position="628"/>
    </location>
</feature>
<dbReference type="OMA" id="NQFPKEG"/>
<feature type="compositionally biased region" description="Basic and acidic residues" evidence="1">
    <location>
        <begin position="37"/>
        <end position="48"/>
    </location>
</feature>
<evidence type="ECO:0000256" key="1">
    <source>
        <dbReference type="SAM" id="MobiDB-lite"/>
    </source>
</evidence>
<reference evidence="2" key="2">
    <citation type="submission" date="2015-06" db="UniProtKB">
        <authorList>
            <consortium name="EnsemblPlants"/>
        </authorList>
    </citation>
    <scope>IDENTIFICATION</scope>
</reference>
<evidence type="ECO:0000313" key="2">
    <source>
        <dbReference type="EnsemblPlants" id="ORUFI01G18600.1"/>
    </source>
</evidence>
<protein>
    <recommendedName>
        <fullName evidence="4">Protein LNK2</fullName>
    </recommendedName>
</protein>
<feature type="region of interest" description="Disordered" evidence="1">
    <location>
        <begin position="760"/>
        <end position="780"/>
    </location>
</feature>
<keyword evidence="3" id="KW-1185">Reference proteome</keyword>
<feature type="compositionally biased region" description="Polar residues" evidence="1">
    <location>
        <begin position="700"/>
        <end position="712"/>
    </location>
</feature>
<dbReference type="PANTHER" id="PTHR33334:SF5">
    <property type="entry name" value="PROTEIN LNK2"/>
    <property type="match status" value="1"/>
</dbReference>
<feature type="compositionally biased region" description="Polar residues" evidence="1">
    <location>
        <begin position="535"/>
        <end position="561"/>
    </location>
</feature>
<feature type="compositionally biased region" description="Polar residues" evidence="1">
    <location>
        <begin position="241"/>
        <end position="252"/>
    </location>
</feature>
<dbReference type="EnsemblPlants" id="ORUFI01G18600.1">
    <property type="protein sequence ID" value="ORUFI01G18600.1"/>
    <property type="gene ID" value="ORUFI01G18600"/>
</dbReference>
<dbReference type="PANTHER" id="PTHR33334">
    <property type="entry name" value="PROTEIN LNK1"/>
    <property type="match status" value="1"/>
</dbReference>
<feature type="compositionally biased region" description="Polar residues" evidence="1">
    <location>
        <begin position="601"/>
        <end position="628"/>
    </location>
</feature>
<feature type="region of interest" description="Disordered" evidence="1">
    <location>
        <begin position="378"/>
        <end position="485"/>
    </location>
</feature>
<organism evidence="2 3">
    <name type="scientific">Oryza rufipogon</name>
    <name type="common">Brownbeard rice</name>
    <name type="synonym">Asian wild rice</name>
    <dbReference type="NCBI Taxonomy" id="4529"/>
    <lineage>
        <taxon>Eukaryota</taxon>
        <taxon>Viridiplantae</taxon>
        <taxon>Streptophyta</taxon>
        <taxon>Embryophyta</taxon>
        <taxon>Tracheophyta</taxon>
        <taxon>Spermatophyta</taxon>
        <taxon>Magnoliopsida</taxon>
        <taxon>Liliopsida</taxon>
        <taxon>Poales</taxon>
        <taxon>Poaceae</taxon>
        <taxon>BOP clade</taxon>
        <taxon>Oryzoideae</taxon>
        <taxon>Oryzeae</taxon>
        <taxon>Oryzinae</taxon>
        <taxon>Oryza</taxon>
    </lineage>
</organism>
<feature type="compositionally biased region" description="Polar residues" evidence="1">
    <location>
        <begin position="458"/>
        <end position="480"/>
    </location>
</feature>
<evidence type="ECO:0000313" key="3">
    <source>
        <dbReference type="Proteomes" id="UP000008022"/>
    </source>
</evidence>
<feature type="compositionally biased region" description="Polar residues" evidence="1">
    <location>
        <begin position="380"/>
        <end position="401"/>
    </location>
</feature>